<evidence type="ECO:0000256" key="6">
    <source>
        <dbReference type="ARBA" id="ARBA00022519"/>
    </source>
</evidence>
<evidence type="ECO:0000256" key="10">
    <source>
        <dbReference type="ARBA" id="ARBA00023098"/>
    </source>
</evidence>
<sequence>MSSSTSRYLLAGGIAAICFLLLFRLANSVSSEHDRVDLDTSDQPDVAVDNPQLKKSALTVTASAHRADPGPLPPSLAGAEPDVTLSTDAAGHLVPAYDLMVLFDFYLAALGEEPLETVLARIHLALAAQLEGKALSEAKDLLGRYVDYRLGLAELETSATMTADGSFDVTTLQARMQALQALRGSLFEPDELQAFFGLDEVQDQFAVQQLALASDTTLSEAERSQAITALEQQLPVELRELRAKVNQNAELYTRAESMRKAGASREAIFQERAAVHGEAVAADLAKLDEERARWRQRLQAYGAERRRLLESGLSQVDQEVAIARLRSERFSELEQLEVRAFESEL</sequence>
<evidence type="ECO:0000313" key="18">
    <source>
        <dbReference type="Proteomes" id="UP001501337"/>
    </source>
</evidence>
<dbReference type="EMBL" id="BAABBO010000009">
    <property type="protein sequence ID" value="GAA3961195.1"/>
    <property type="molecule type" value="Genomic_DNA"/>
</dbReference>
<comment type="caution">
    <text evidence="17">The sequence shown here is derived from an EMBL/GenBank/DDBJ whole genome shotgun (WGS) entry which is preliminary data.</text>
</comment>
<evidence type="ECO:0000256" key="12">
    <source>
        <dbReference type="ARBA" id="ARBA00023186"/>
    </source>
</evidence>
<keyword evidence="11 16" id="KW-0472">Membrane</keyword>
<dbReference type="HAMAP" id="MF_00790">
    <property type="entry name" value="Lipase_chap"/>
    <property type="match status" value="1"/>
</dbReference>
<dbReference type="SUPFAM" id="SSF158855">
    <property type="entry name" value="Lipase chaperone-like"/>
    <property type="match status" value="1"/>
</dbReference>
<gene>
    <name evidence="16" type="primary">lifO</name>
    <name evidence="17" type="ORF">GCM10022278_19080</name>
</gene>
<proteinExistence type="inferred from homology"/>
<evidence type="ECO:0000256" key="11">
    <source>
        <dbReference type="ARBA" id="ARBA00023136"/>
    </source>
</evidence>
<name>A0ABP7P8V9_9GAMM</name>
<dbReference type="Proteomes" id="UP001501337">
    <property type="component" value="Unassembled WGS sequence"/>
</dbReference>
<protein>
    <recommendedName>
        <fullName evidence="4 16">Lipase chaperone</fullName>
    </recommendedName>
    <alternativeName>
        <fullName evidence="16">Lipase activator protein</fullName>
    </alternativeName>
    <alternativeName>
        <fullName evidence="15 16">Lipase foldase</fullName>
    </alternativeName>
    <alternativeName>
        <fullName evidence="13 16">Lipase helper protein</fullName>
    </alternativeName>
    <alternativeName>
        <fullName evidence="14 16">Lipase modulator</fullName>
    </alternativeName>
</protein>
<keyword evidence="12 16" id="KW-0143">Chaperone</keyword>
<evidence type="ECO:0000256" key="1">
    <source>
        <dbReference type="ARBA" id="ARBA00003280"/>
    </source>
</evidence>
<accession>A0ABP7P8V9</accession>
<keyword evidence="10 16" id="KW-0443">Lipid metabolism</keyword>
<keyword evidence="5 16" id="KW-1003">Cell membrane</keyword>
<evidence type="ECO:0000256" key="15">
    <source>
        <dbReference type="ARBA" id="ARBA00033028"/>
    </source>
</evidence>
<organism evidence="17 18">
    <name type="scientific">Allohahella marinimesophila</name>
    <dbReference type="NCBI Taxonomy" id="1054972"/>
    <lineage>
        <taxon>Bacteria</taxon>
        <taxon>Pseudomonadati</taxon>
        <taxon>Pseudomonadota</taxon>
        <taxon>Gammaproteobacteria</taxon>
        <taxon>Oceanospirillales</taxon>
        <taxon>Hahellaceae</taxon>
        <taxon>Allohahella</taxon>
    </lineage>
</organism>
<keyword evidence="9 16" id="KW-1133">Transmembrane helix</keyword>
<keyword evidence="7 16" id="KW-0812">Transmembrane</keyword>
<evidence type="ECO:0000256" key="14">
    <source>
        <dbReference type="ARBA" id="ARBA00031542"/>
    </source>
</evidence>
<comment type="subcellular location">
    <subcellularLocation>
        <location evidence="2">Cell inner membrane</location>
        <topology evidence="2">Single-pass membrane protein</topology>
        <orientation evidence="2">Periplasmic side</orientation>
    </subcellularLocation>
</comment>
<dbReference type="InterPro" id="IPR004961">
    <property type="entry name" value="Lipase_chaperone"/>
</dbReference>
<evidence type="ECO:0000256" key="5">
    <source>
        <dbReference type="ARBA" id="ARBA00022475"/>
    </source>
</evidence>
<evidence type="ECO:0000256" key="4">
    <source>
        <dbReference type="ARBA" id="ARBA00019692"/>
    </source>
</evidence>
<evidence type="ECO:0000256" key="3">
    <source>
        <dbReference type="ARBA" id="ARBA00010358"/>
    </source>
</evidence>
<evidence type="ECO:0000256" key="16">
    <source>
        <dbReference type="HAMAP-Rule" id="MF_00790"/>
    </source>
</evidence>
<keyword evidence="18" id="KW-1185">Reference proteome</keyword>
<evidence type="ECO:0000256" key="2">
    <source>
        <dbReference type="ARBA" id="ARBA00004383"/>
    </source>
</evidence>
<evidence type="ECO:0000313" key="17">
    <source>
        <dbReference type="EMBL" id="GAA3961195.1"/>
    </source>
</evidence>
<evidence type="ECO:0000256" key="7">
    <source>
        <dbReference type="ARBA" id="ARBA00022692"/>
    </source>
</evidence>
<comment type="function">
    <text evidence="1 16">May be involved in the folding of the extracellular lipase during its passage through the periplasm.</text>
</comment>
<dbReference type="Pfam" id="PF03280">
    <property type="entry name" value="Lipase_chap"/>
    <property type="match status" value="1"/>
</dbReference>
<evidence type="ECO:0000256" key="13">
    <source>
        <dbReference type="ARBA" id="ARBA00030948"/>
    </source>
</evidence>
<evidence type="ECO:0000256" key="9">
    <source>
        <dbReference type="ARBA" id="ARBA00022989"/>
    </source>
</evidence>
<keyword evidence="8 16" id="KW-0442">Lipid degradation</keyword>
<reference evidence="18" key="1">
    <citation type="journal article" date="2019" name="Int. J. Syst. Evol. Microbiol.">
        <title>The Global Catalogue of Microorganisms (GCM) 10K type strain sequencing project: providing services to taxonomists for standard genome sequencing and annotation.</title>
        <authorList>
            <consortium name="The Broad Institute Genomics Platform"/>
            <consortium name="The Broad Institute Genome Sequencing Center for Infectious Disease"/>
            <person name="Wu L."/>
            <person name="Ma J."/>
        </authorList>
    </citation>
    <scope>NUCLEOTIDE SEQUENCE [LARGE SCALE GENOMIC DNA]</scope>
    <source>
        <strain evidence="18">JCM 17555</strain>
    </source>
</reference>
<evidence type="ECO:0000256" key="8">
    <source>
        <dbReference type="ARBA" id="ARBA00022963"/>
    </source>
</evidence>
<keyword evidence="6 16" id="KW-0997">Cell inner membrane</keyword>
<comment type="similarity">
    <text evidence="3 16">Belongs to the lipase chaperone family.</text>
</comment>